<dbReference type="GO" id="GO:1901135">
    <property type="term" value="P:carbohydrate derivative metabolic process"/>
    <property type="evidence" value="ECO:0007669"/>
    <property type="project" value="UniProtKB-ARBA"/>
</dbReference>
<keyword evidence="4" id="KW-0808">Transferase</keyword>
<gene>
    <name evidence="4" type="primary">mshA</name>
    <name evidence="3" type="ORF">VP361_00014</name>
    <name evidence="2" type="ORF">VP362_00014</name>
    <name evidence="4" type="ORF">VP400_00014</name>
</gene>
<proteinExistence type="predicted"/>
<sequence>MKDALFNYFSNAEVFYIIENADWSIKHDGMSIKENLDRKCRLTITHLGIRNSIVHYGSINTYVTDKKIKNPHKSNKIVVTWFHITPNDLRIKRIKDADIFVDFWHTSCSLTKVKLCELGIKENKIKVIPLGVDCDYFKPANNNHRNENRVLKIGSFQKDGEGWGEGNTPKLIKGPDIFVNAVKTIAKKYNIFVVLTGPARGYVKKNLTESFIEYEHHYLRTPNEVASYYQKIDYYIISSREEGGPKSVLESLASGVPLLTTNVGMVSDIIIDGVNGFIIDEEKEYLEKIELLEHDPELRHRIIQNGLDTIKNLTWSHIAYRYSTEIYGEFL</sequence>
<dbReference type="Pfam" id="PF00534">
    <property type="entry name" value="Glycos_transf_1"/>
    <property type="match status" value="1"/>
</dbReference>
<dbReference type="EMBL" id="MT898166">
    <property type="protein sequence ID" value="QOS20665.1"/>
    <property type="molecule type" value="Genomic_DNA"/>
</dbReference>
<dbReference type="EMBL" id="MT898413">
    <property type="protein sequence ID" value="QOS29890.1"/>
    <property type="molecule type" value="Genomic_DNA"/>
</dbReference>
<dbReference type="AlphaFoldDB" id="A0A7M1WSN8"/>
<evidence type="ECO:0000259" key="1">
    <source>
        <dbReference type="Pfam" id="PF00534"/>
    </source>
</evidence>
<accession>A0A7M1WSN8</accession>
<evidence type="ECO:0000313" key="2">
    <source>
        <dbReference type="EMBL" id="QOS16833.1"/>
    </source>
</evidence>
<dbReference type="SUPFAM" id="SSF53756">
    <property type="entry name" value="UDP-Glycosyltransferase/glycogen phosphorylase"/>
    <property type="match status" value="1"/>
</dbReference>
<feature type="domain" description="Glycosyl transferase family 1" evidence="1">
    <location>
        <begin position="173"/>
        <end position="306"/>
    </location>
</feature>
<evidence type="ECO:0000313" key="3">
    <source>
        <dbReference type="EMBL" id="QOS20665.1"/>
    </source>
</evidence>
<name>A0A7M1WSN8_VIBPH</name>
<organism evidence="4">
    <name type="scientific">Vibrio parahaemolyticus</name>
    <dbReference type="NCBI Taxonomy" id="670"/>
    <lineage>
        <taxon>Bacteria</taxon>
        <taxon>Pseudomonadati</taxon>
        <taxon>Pseudomonadota</taxon>
        <taxon>Gammaproteobacteria</taxon>
        <taxon>Vibrionales</taxon>
        <taxon>Vibrionaceae</taxon>
        <taxon>Vibrio</taxon>
    </lineage>
</organism>
<dbReference type="PANTHER" id="PTHR12526">
    <property type="entry name" value="GLYCOSYLTRANSFERASE"/>
    <property type="match status" value="1"/>
</dbReference>
<dbReference type="CDD" id="cd03801">
    <property type="entry name" value="GT4_PimA-like"/>
    <property type="match status" value="1"/>
</dbReference>
<reference evidence="4" key="1">
    <citation type="submission" date="2020-08" db="EMBL/GenBank/DDBJ databases">
        <title>Genetic structure, function and evolution of capsule biosynthesis loci in Vibrio parahaemolyticus.</title>
        <authorList>
            <person name="Li L."/>
            <person name="Bian S."/>
        </authorList>
    </citation>
    <scope>NUCLEOTIDE SEQUENCE</scope>
    <source>
        <strain evidence="3">VP361</strain>
        <strain evidence="2">VP362</strain>
        <strain evidence="4">VP400</strain>
    </source>
</reference>
<dbReference type="Gene3D" id="3.40.50.2000">
    <property type="entry name" value="Glycogen Phosphorylase B"/>
    <property type="match status" value="2"/>
</dbReference>
<dbReference type="EC" id="2.4.1.250" evidence="4"/>
<protein>
    <submittedName>
        <fullName evidence="4">D-inositol 3-phosphate glycosyltransferase</fullName>
        <ecNumber evidence="4">2.4.1.250</ecNumber>
    </submittedName>
</protein>
<evidence type="ECO:0000313" key="4">
    <source>
        <dbReference type="EMBL" id="QOS29890.1"/>
    </source>
</evidence>
<dbReference type="EMBL" id="MT898061">
    <property type="protein sequence ID" value="QOS16833.1"/>
    <property type="molecule type" value="Genomic_DNA"/>
</dbReference>
<keyword evidence="4" id="KW-0328">Glycosyltransferase</keyword>
<dbReference type="InterPro" id="IPR001296">
    <property type="entry name" value="Glyco_trans_1"/>
</dbReference>
<dbReference type="GO" id="GO:0102710">
    <property type="term" value="F:D-inositol-3-phosphate glycosyltransferase activity"/>
    <property type="evidence" value="ECO:0007669"/>
    <property type="project" value="UniProtKB-EC"/>
</dbReference>